<feature type="active site" description="Nucleophile" evidence="7">
    <location>
        <position position="146"/>
    </location>
</feature>
<evidence type="ECO:0000313" key="11">
    <source>
        <dbReference type="Proteomes" id="UP000316225"/>
    </source>
</evidence>
<keyword evidence="4 7" id="KW-0133">Cell shape</keyword>
<evidence type="ECO:0000256" key="4">
    <source>
        <dbReference type="ARBA" id="ARBA00022960"/>
    </source>
</evidence>
<comment type="caution">
    <text evidence="10">The sequence shown here is derived from an EMBL/GenBank/DDBJ whole genome shotgun (WGS) entry which is preliminary data.</text>
</comment>
<dbReference type="PANTHER" id="PTHR36699">
    <property type="entry name" value="LD-TRANSPEPTIDASE"/>
    <property type="match status" value="1"/>
</dbReference>
<dbReference type="RefSeq" id="WP_145396121.1">
    <property type="nucleotide sequence ID" value="NZ_VLKU01000001.1"/>
</dbReference>
<dbReference type="EMBL" id="VLKU01000001">
    <property type="protein sequence ID" value="TWI38025.1"/>
    <property type="molecule type" value="Genomic_DNA"/>
</dbReference>
<dbReference type="GO" id="GO:0004180">
    <property type="term" value="F:carboxypeptidase activity"/>
    <property type="evidence" value="ECO:0007669"/>
    <property type="project" value="UniProtKB-ARBA"/>
</dbReference>
<feature type="active site" description="Proton donor/acceptor" evidence="7">
    <location>
        <position position="126"/>
    </location>
</feature>
<dbReference type="InterPro" id="IPR038063">
    <property type="entry name" value="Transpep_catalytic_dom"/>
</dbReference>
<dbReference type="GO" id="GO:0016740">
    <property type="term" value="F:transferase activity"/>
    <property type="evidence" value="ECO:0007669"/>
    <property type="project" value="UniProtKB-KW"/>
</dbReference>
<feature type="signal peptide" evidence="8">
    <location>
        <begin position="1"/>
        <end position="21"/>
    </location>
</feature>
<dbReference type="AlphaFoldDB" id="A0A562P0S4"/>
<comment type="pathway">
    <text evidence="1 7">Cell wall biogenesis; peptidoglycan biosynthesis.</text>
</comment>
<accession>A0A562P0S4</accession>
<dbReference type="PROSITE" id="PS52029">
    <property type="entry name" value="LD_TPASE"/>
    <property type="match status" value="1"/>
</dbReference>
<dbReference type="GO" id="GO:0071555">
    <property type="term" value="P:cell wall organization"/>
    <property type="evidence" value="ECO:0007669"/>
    <property type="project" value="UniProtKB-UniRule"/>
</dbReference>
<feature type="domain" description="L,D-TPase catalytic" evidence="9">
    <location>
        <begin position="36"/>
        <end position="170"/>
    </location>
</feature>
<dbReference type="CDD" id="cd16913">
    <property type="entry name" value="YkuD_like"/>
    <property type="match status" value="1"/>
</dbReference>
<evidence type="ECO:0000256" key="7">
    <source>
        <dbReference type="PROSITE-ProRule" id="PRU01373"/>
    </source>
</evidence>
<dbReference type="PANTHER" id="PTHR36699:SF1">
    <property type="entry name" value="L,D-TRANSPEPTIDASE YAFK-RELATED"/>
    <property type="match status" value="1"/>
</dbReference>
<evidence type="ECO:0000256" key="3">
    <source>
        <dbReference type="ARBA" id="ARBA00022679"/>
    </source>
</evidence>
<keyword evidence="5 7" id="KW-0573">Peptidoglycan synthesis</keyword>
<keyword evidence="6 7" id="KW-0961">Cell wall biogenesis/degradation</keyword>
<protein>
    <submittedName>
        <fullName evidence="10">L,D-transpeptidase-like protein</fullName>
    </submittedName>
</protein>
<evidence type="ECO:0000256" key="8">
    <source>
        <dbReference type="SAM" id="SignalP"/>
    </source>
</evidence>
<evidence type="ECO:0000313" key="10">
    <source>
        <dbReference type="EMBL" id="TWI38025.1"/>
    </source>
</evidence>
<dbReference type="Gene3D" id="2.40.440.10">
    <property type="entry name" value="L,D-transpeptidase catalytic domain-like"/>
    <property type="match status" value="1"/>
</dbReference>
<dbReference type="OrthoDB" id="9809748at2"/>
<evidence type="ECO:0000256" key="6">
    <source>
        <dbReference type="ARBA" id="ARBA00023316"/>
    </source>
</evidence>
<feature type="chain" id="PRO_5021874805" evidence="8">
    <location>
        <begin position="22"/>
        <end position="171"/>
    </location>
</feature>
<evidence type="ECO:0000259" key="9">
    <source>
        <dbReference type="PROSITE" id="PS52029"/>
    </source>
</evidence>
<evidence type="ECO:0000256" key="1">
    <source>
        <dbReference type="ARBA" id="ARBA00004752"/>
    </source>
</evidence>
<organism evidence="10 11">
    <name type="scientific">Paracoccus sulfuroxidans</name>
    <dbReference type="NCBI Taxonomy" id="384678"/>
    <lineage>
        <taxon>Bacteria</taxon>
        <taxon>Pseudomonadati</taxon>
        <taxon>Pseudomonadota</taxon>
        <taxon>Alphaproteobacteria</taxon>
        <taxon>Rhodobacterales</taxon>
        <taxon>Paracoccaceae</taxon>
        <taxon>Paracoccus</taxon>
    </lineage>
</organism>
<dbReference type="InterPro" id="IPR005490">
    <property type="entry name" value="LD_TPept_cat_dom"/>
</dbReference>
<dbReference type="GO" id="GO:0008360">
    <property type="term" value="P:regulation of cell shape"/>
    <property type="evidence" value="ECO:0007669"/>
    <property type="project" value="UniProtKB-UniRule"/>
</dbReference>
<comment type="similarity">
    <text evidence="2">Belongs to the YkuD family.</text>
</comment>
<evidence type="ECO:0000256" key="2">
    <source>
        <dbReference type="ARBA" id="ARBA00005992"/>
    </source>
</evidence>
<keyword evidence="3" id="KW-0808">Transferase</keyword>
<dbReference type="Proteomes" id="UP000316225">
    <property type="component" value="Unassembled WGS sequence"/>
</dbReference>
<evidence type="ECO:0000256" key="5">
    <source>
        <dbReference type="ARBA" id="ARBA00022984"/>
    </source>
</evidence>
<dbReference type="UniPathway" id="UPA00219"/>
<keyword evidence="8" id="KW-0732">Signal</keyword>
<dbReference type="SUPFAM" id="SSF141523">
    <property type="entry name" value="L,D-transpeptidase catalytic domain-like"/>
    <property type="match status" value="1"/>
</dbReference>
<dbReference type="Pfam" id="PF03734">
    <property type="entry name" value="YkuD"/>
    <property type="match status" value="1"/>
</dbReference>
<reference evidence="10 11" key="1">
    <citation type="journal article" date="2015" name="Stand. Genomic Sci.">
        <title>Genomic Encyclopedia of Bacterial and Archaeal Type Strains, Phase III: the genomes of soil and plant-associated and newly described type strains.</title>
        <authorList>
            <person name="Whitman W.B."/>
            <person name="Woyke T."/>
            <person name="Klenk H.P."/>
            <person name="Zhou Y."/>
            <person name="Lilburn T.G."/>
            <person name="Beck B.J."/>
            <person name="De Vos P."/>
            <person name="Vandamme P."/>
            <person name="Eisen J.A."/>
            <person name="Garrity G."/>
            <person name="Hugenholtz P."/>
            <person name="Kyrpides N.C."/>
        </authorList>
    </citation>
    <scope>NUCLEOTIDE SEQUENCE [LARGE SCALE GENOMIC DNA]</scope>
    <source>
        <strain evidence="10 11">CGMCC 1.5364</strain>
    </source>
</reference>
<sequence>MPAWLSRLLAVVLLIGLAACSQEPSKFKSYSGPPVTQVVVNKGARQMLLMSGNTVLKAYRIGLGNEPIGHKEFEGDGKTPEGLYYIDRRNPDSRYHLSIGVSYPNPQDSAKAMSLGRSAGSDIFIHGQGPEGRVLSKMRGDWTAGCIAVSDTEVEDIYAMVQDGTPILITP</sequence>
<name>A0A562P0S4_9RHOB</name>
<proteinExistence type="inferred from homology"/>
<keyword evidence="11" id="KW-1185">Reference proteome</keyword>
<dbReference type="GO" id="GO:0009252">
    <property type="term" value="P:peptidoglycan biosynthetic process"/>
    <property type="evidence" value="ECO:0007669"/>
    <property type="project" value="UniProtKB-UniPathway"/>
</dbReference>
<dbReference type="PROSITE" id="PS51257">
    <property type="entry name" value="PROKAR_LIPOPROTEIN"/>
    <property type="match status" value="1"/>
</dbReference>
<gene>
    <name evidence="10" type="ORF">IQ24_00159</name>
</gene>